<proteinExistence type="predicted"/>
<name>A0A662ZGT6_9GAMM</name>
<evidence type="ECO:0000256" key="5">
    <source>
        <dbReference type="ARBA" id="ARBA00022842"/>
    </source>
</evidence>
<organism evidence="9 10">
    <name type="scientific">Ruminobacter amylophilus</name>
    <dbReference type="NCBI Taxonomy" id="867"/>
    <lineage>
        <taxon>Bacteria</taxon>
        <taxon>Pseudomonadati</taxon>
        <taxon>Pseudomonadota</taxon>
        <taxon>Gammaproteobacteria</taxon>
        <taxon>Aeromonadales</taxon>
        <taxon>Succinivibrionaceae</taxon>
        <taxon>Ruminobacter</taxon>
    </lineage>
</organism>
<evidence type="ECO:0000256" key="6">
    <source>
        <dbReference type="ARBA" id="ARBA00023134"/>
    </source>
</evidence>
<dbReference type="Proteomes" id="UP000243745">
    <property type="component" value="Unassembled WGS sequence"/>
</dbReference>
<dbReference type="GO" id="GO:0016779">
    <property type="term" value="F:nucleotidyltransferase activity"/>
    <property type="evidence" value="ECO:0007669"/>
    <property type="project" value="UniProtKB-ARBA"/>
</dbReference>
<sequence>MAGGKSSRMGCDKAELMHDSGDCFLTALCKRLDFFAYRYVSVNGGRGYLVDGFDPVTDTVADAGPAGGILSVLSLTEADAVLVLACDMPDFTADEARRLLSLYAGEDVLVPVIRETWQPLAAIYSKNTLQVFRDSLDSGNFRLRDIIRRTRFRTVQVPRESEFNYVNINTQDEYRLYECNHSILF</sequence>
<dbReference type="GO" id="GO:0005525">
    <property type="term" value="F:GTP binding"/>
    <property type="evidence" value="ECO:0007669"/>
    <property type="project" value="UniProtKB-KW"/>
</dbReference>
<keyword evidence="6" id="KW-0342">GTP-binding</keyword>
<evidence type="ECO:0000256" key="2">
    <source>
        <dbReference type="ARBA" id="ARBA00022679"/>
    </source>
</evidence>
<keyword evidence="3" id="KW-0479">Metal-binding</keyword>
<dbReference type="GO" id="GO:0006777">
    <property type="term" value="P:Mo-molybdopterin cofactor biosynthetic process"/>
    <property type="evidence" value="ECO:0007669"/>
    <property type="project" value="UniProtKB-KW"/>
</dbReference>
<keyword evidence="4" id="KW-0547">Nucleotide-binding</keyword>
<dbReference type="CDD" id="cd02503">
    <property type="entry name" value="MobA"/>
    <property type="match status" value="1"/>
</dbReference>
<feature type="domain" description="MobA-like NTP transferase" evidence="8">
    <location>
        <begin position="1"/>
        <end position="149"/>
    </location>
</feature>
<dbReference type="SUPFAM" id="SSF53448">
    <property type="entry name" value="Nucleotide-diphospho-sugar transferases"/>
    <property type="match status" value="1"/>
</dbReference>
<evidence type="ECO:0000313" key="10">
    <source>
        <dbReference type="Proteomes" id="UP000243745"/>
    </source>
</evidence>
<keyword evidence="2" id="KW-0808">Transferase</keyword>
<accession>A0A662ZGT6</accession>
<gene>
    <name evidence="9" type="ORF">SAMN02910344_01086</name>
</gene>
<dbReference type="Gene3D" id="3.90.550.10">
    <property type="entry name" value="Spore Coat Polysaccharide Biosynthesis Protein SpsA, Chain A"/>
    <property type="match status" value="1"/>
</dbReference>
<keyword evidence="1" id="KW-0963">Cytoplasm</keyword>
<dbReference type="PANTHER" id="PTHR19136:SF81">
    <property type="entry name" value="MOLYBDENUM COFACTOR GUANYLYLTRANSFERASE"/>
    <property type="match status" value="1"/>
</dbReference>
<dbReference type="InterPro" id="IPR025877">
    <property type="entry name" value="MobA-like_NTP_Trfase"/>
</dbReference>
<keyword evidence="5" id="KW-0460">Magnesium</keyword>
<keyword evidence="7" id="KW-0501">Molybdenum cofactor biosynthesis</keyword>
<reference evidence="9 10" key="1">
    <citation type="submission" date="2016-10" db="EMBL/GenBank/DDBJ databases">
        <authorList>
            <person name="Varghese N."/>
            <person name="Submissions S."/>
        </authorList>
    </citation>
    <scope>NUCLEOTIDE SEQUENCE [LARGE SCALE GENOMIC DNA]</scope>
    <source>
        <strain evidence="9 10">DSM 1361</strain>
    </source>
</reference>
<dbReference type="PANTHER" id="PTHR19136">
    <property type="entry name" value="MOLYBDENUM COFACTOR GUANYLYLTRANSFERASE"/>
    <property type="match status" value="1"/>
</dbReference>
<dbReference type="InterPro" id="IPR029044">
    <property type="entry name" value="Nucleotide-diphossugar_trans"/>
</dbReference>
<dbReference type="InterPro" id="IPR013482">
    <property type="entry name" value="Molybde_CF_guanTrfase"/>
</dbReference>
<protein>
    <submittedName>
        <fullName evidence="9">Molybdopterin-guanine dinucleotide biosynthesis protein A</fullName>
    </submittedName>
</protein>
<evidence type="ECO:0000256" key="3">
    <source>
        <dbReference type="ARBA" id="ARBA00022723"/>
    </source>
</evidence>
<dbReference type="AlphaFoldDB" id="A0A662ZGT6"/>
<evidence type="ECO:0000256" key="7">
    <source>
        <dbReference type="ARBA" id="ARBA00023150"/>
    </source>
</evidence>
<dbReference type="GO" id="GO:0046872">
    <property type="term" value="F:metal ion binding"/>
    <property type="evidence" value="ECO:0007669"/>
    <property type="project" value="UniProtKB-KW"/>
</dbReference>
<dbReference type="Pfam" id="PF12804">
    <property type="entry name" value="NTP_transf_3"/>
    <property type="match status" value="1"/>
</dbReference>
<evidence type="ECO:0000259" key="8">
    <source>
        <dbReference type="Pfam" id="PF12804"/>
    </source>
</evidence>
<evidence type="ECO:0000256" key="1">
    <source>
        <dbReference type="ARBA" id="ARBA00022490"/>
    </source>
</evidence>
<evidence type="ECO:0000256" key="4">
    <source>
        <dbReference type="ARBA" id="ARBA00022741"/>
    </source>
</evidence>
<dbReference type="EMBL" id="FOXF01000015">
    <property type="protein sequence ID" value="SFP32183.1"/>
    <property type="molecule type" value="Genomic_DNA"/>
</dbReference>
<keyword evidence="10" id="KW-1185">Reference proteome</keyword>
<evidence type="ECO:0000313" key="9">
    <source>
        <dbReference type="EMBL" id="SFP32183.1"/>
    </source>
</evidence>